<dbReference type="Proteomes" id="UP000440125">
    <property type="component" value="Unassembled WGS sequence"/>
</dbReference>
<accession>A0A6A9QFW3</accession>
<gene>
    <name evidence="1" type="ORF">D1867_07445</name>
</gene>
<comment type="caution">
    <text evidence="1">The sequence shown here is derived from an EMBL/GenBank/DDBJ whole genome shotgun (WGS) entry which is preliminary data.</text>
</comment>
<dbReference type="AlphaFoldDB" id="A0A6A9QFW3"/>
<dbReference type="RefSeq" id="WP_155863461.1">
    <property type="nucleotide sequence ID" value="NZ_WFIY01000004.1"/>
</dbReference>
<evidence type="ECO:0000313" key="2">
    <source>
        <dbReference type="Proteomes" id="UP000440125"/>
    </source>
</evidence>
<organism evidence="1 2">
    <name type="scientific">Acidianus infernus</name>
    <dbReference type="NCBI Taxonomy" id="12915"/>
    <lineage>
        <taxon>Archaea</taxon>
        <taxon>Thermoproteota</taxon>
        <taxon>Thermoprotei</taxon>
        <taxon>Sulfolobales</taxon>
        <taxon>Sulfolobaceae</taxon>
        <taxon>Acidianus</taxon>
    </lineage>
</organism>
<evidence type="ECO:0000313" key="1">
    <source>
        <dbReference type="EMBL" id="MUM65074.1"/>
    </source>
</evidence>
<keyword evidence="2" id="KW-1185">Reference proteome</keyword>
<dbReference type="EMBL" id="WFIY01000004">
    <property type="protein sequence ID" value="MUM65074.1"/>
    <property type="molecule type" value="Genomic_DNA"/>
</dbReference>
<protein>
    <submittedName>
        <fullName evidence="1">Uncharacterized protein</fullName>
    </submittedName>
</protein>
<name>A0A6A9QFW3_ACIIN</name>
<sequence>MHKELALTYLKLAMESNDDVISVSFLLKSLEEYALYKIGKDYYSPEIQEEIINYIRSDKSIYSIYSSIIDEMFSVLLGSKMKRELVEKVMRKIIED</sequence>
<reference evidence="1 2" key="1">
    <citation type="submission" date="2019-10" db="EMBL/GenBank/DDBJ databases">
        <title>Genome Sequences from Six Type Strain Members of the Archaeal Family Sulfolobaceae: Acidianus ambivalens, Acidianus infernus, Metallosphaera prunae, Stygiolobus azoricus, Sulfolobus metallicus, and Sulfurisphaera ohwakuensis.</title>
        <authorList>
            <person name="Counts J.A."/>
            <person name="Kelly R.M."/>
        </authorList>
    </citation>
    <scope>NUCLEOTIDE SEQUENCE [LARGE SCALE GENOMIC DNA]</scope>
    <source>
        <strain evidence="1 2">DSM 3191</strain>
    </source>
</reference>
<proteinExistence type="predicted"/>